<protein>
    <submittedName>
        <fullName evidence="1">Uncharacterized protein</fullName>
    </submittedName>
</protein>
<keyword evidence="2" id="KW-1185">Reference proteome</keyword>
<evidence type="ECO:0000313" key="2">
    <source>
        <dbReference type="Proteomes" id="UP001630127"/>
    </source>
</evidence>
<gene>
    <name evidence="1" type="ORF">ACH5RR_038996</name>
</gene>
<evidence type="ECO:0000313" key="1">
    <source>
        <dbReference type="EMBL" id="KAL3499903.1"/>
    </source>
</evidence>
<accession>A0ABD2XXG8</accession>
<dbReference type="EMBL" id="JBJUIK010000016">
    <property type="protein sequence ID" value="KAL3499903.1"/>
    <property type="molecule type" value="Genomic_DNA"/>
</dbReference>
<comment type="caution">
    <text evidence="1">The sequence shown here is derived from an EMBL/GenBank/DDBJ whole genome shotgun (WGS) entry which is preliminary data.</text>
</comment>
<reference evidence="1 2" key="1">
    <citation type="submission" date="2024-11" db="EMBL/GenBank/DDBJ databases">
        <title>A near-complete genome assembly of Cinchona calisaya.</title>
        <authorList>
            <person name="Lian D.C."/>
            <person name="Zhao X.W."/>
            <person name="Wei L."/>
        </authorList>
    </citation>
    <scope>NUCLEOTIDE SEQUENCE [LARGE SCALE GENOMIC DNA]</scope>
    <source>
        <tissue evidence="1">Nenye</tissue>
    </source>
</reference>
<dbReference type="AlphaFoldDB" id="A0ABD2XXG8"/>
<dbReference type="Proteomes" id="UP001630127">
    <property type="component" value="Unassembled WGS sequence"/>
</dbReference>
<organism evidence="1 2">
    <name type="scientific">Cinchona calisaya</name>
    <dbReference type="NCBI Taxonomy" id="153742"/>
    <lineage>
        <taxon>Eukaryota</taxon>
        <taxon>Viridiplantae</taxon>
        <taxon>Streptophyta</taxon>
        <taxon>Embryophyta</taxon>
        <taxon>Tracheophyta</taxon>
        <taxon>Spermatophyta</taxon>
        <taxon>Magnoliopsida</taxon>
        <taxon>eudicotyledons</taxon>
        <taxon>Gunneridae</taxon>
        <taxon>Pentapetalae</taxon>
        <taxon>asterids</taxon>
        <taxon>lamiids</taxon>
        <taxon>Gentianales</taxon>
        <taxon>Rubiaceae</taxon>
        <taxon>Cinchonoideae</taxon>
        <taxon>Cinchoneae</taxon>
        <taxon>Cinchona</taxon>
    </lineage>
</organism>
<proteinExistence type="predicted"/>
<name>A0ABD2XXG8_9GENT</name>
<sequence length="92" mass="10480">MTFECYTKMPNDKGEKLNFVENNEAEALLTTVQINKEPEQDISTSQLQEKACEIYDPTREDVAVMKMSPNKLFLLKIETAQSCLMAKVKDTS</sequence>